<dbReference type="EMBL" id="AQHZ01000015">
    <property type="protein sequence ID" value="ENO18313.1"/>
    <property type="molecule type" value="Genomic_DNA"/>
</dbReference>
<dbReference type="GO" id="GO:0005975">
    <property type="term" value="P:carbohydrate metabolic process"/>
    <property type="evidence" value="ECO:0007669"/>
    <property type="project" value="InterPro"/>
</dbReference>
<sequence length="324" mass="35120">MNIIIGNESVRASIQSLGAMTTLVFNPGTPRQFSPSYTAKWEGFPELALLDSLRGDFLCVPFGAVPASAEDLPEAWREGFAGPSEWVHGPSANLEWTASEVGEDYARLFLEYAPDSPIEKVERRVTCLEGAVDFLDSILVRSDCCLPLGLHPIFSLPEAEGGARIELPECDSLWAFPADSGTSVLDRGAVFHDATKAPRADGGTLDLTRLPLKDEVDEIVLLAAPKEGRVALFNEAEGYRVALEWDTEVLDHAMLWISNYGRKGAPWCGRNLCLGIEAITSAFDFGTGVSGAPNPLSDAGFRTAVELHAGQIYEIRHRITGEAL</sequence>
<protein>
    <recommendedName>
        <fullName evidence="3">Aldose 1-epimerase</fullName>
    </recommendedName>
</protein>
<name>N6XAY4_9ACTO</name>
<dbReference type="AlphaFoldDB" id="N6XAY4"/>
<dbReference type="GO" id="GO:0003824">
    <property type="term" value="F:catalytic activity"/>
    <property type="evidence" value="ECO:0007669"/>
    <property type="project" value="InterPro"/>
</dbReference>
<dbReference type="OrthoDB" id="7335506at2"/>
<dbReference type="eggNOG" id="COG2017">
    <property type="taxonomic scope" value="Bacteria"/>
</dbReference>
<keyword evidence="2" id="KW-1185">Reference proteome</keyword>
<evidence type="ECO:0000313" key="1">
    <source>
        <dbReference type="EMBL" id="ENO18313.1"/>
    </source>
</evidence>
<evidence type="ECO:0008006" key="3">
    <source>
        <dbReference type="Google" id="ProtNLM"/>
    </source>
</evidence>
<dbReference type="Gene3D" id="2.70.98.10">
    <property type="match status" value="1"/>
</dbReference>
<dbReference type="PATRIC" id="fig|888050.3.peg.836"/>
<reference evidence="1 2" key="1">
    <citation type="submission" date="2013-03" db="EMBL/GenBank/DDBJ databases">
        <title>Reference genome for the Human Microbiome Project.</title>
        <authorList>
            <person name="Aqrawi P."/>
            <person name="Ayvaz T."/>
            <person name="Bess C."/>
            <person name="Blankenburg K."/>
            <person name="Coyle M."/>
            <person name="Deng J."/>
            <person name="Forbes L."/>
            <person name="Fowler G."/>
            <person name="Francisco L."/>
            <person name="Fu Q."/>
            <person name="Gibbs R."/>
            <person name="Gross S."/>
            <person name="Gubbala S."/>
            <person name="Hale W."/>
            <person name="Hemphill L."/>
            <person name="Highlander S."/>
            <person name="Hirani K."/>
            <person name="Jackson L."/>
            <person name="Jakkamsetti A."/>
            <person name="Javaid M."/>
            <person name="Jayaseelan J.C."/>
            <person name="Jiang H."/>
            <person name="Joshi V."/>
            <person name="Korchina V."/>
            <person name="Kovar C."/>
            <person name="Lara F."/>
            <person name="Lee S."/>
            <person name="Liu Y."/>
            <person name="Mata R."/>
            <person name="Mathew T."/>
            <person name="Munidasa M."/>
            <person name="Muzny D."/>
            <person name="Nazareth L."/>
            <person name="Ngo R."/>
            <person name="Nguyen L."/>
            <person name="Nguyen N."/>
            <person name="Okwuonu G."/>
            <person name="Ongeri F."/>
            <person name="Palculict T."/>
            <person name="Patil S."/>
            <person name="Petrosino J."/>
            <person name="Pham C."/>
            <person name="Pham P."/>
            <person name="Pu L.-L."/>
            <person name="Qin X."/>
            <person name="Qu J."/>
            <person name="Reid J."/>
            <person name="Ross M."/>
            <person name="Ruth R."/>
            <person name="Saada N."/>
            <person name="San Lucas F."/>
            <person name="Santibanez J."/>
            <person name="Shang Y."/>
            <person name="Simmons D."/>
            <person name="Song X.-Z."/>
            <person name="Tang L.-Y."/>
            <person name="Thornton R."/>
            <person name="Warren J."/>
            <person name="Weissenberger G."/>
            <person name="Wilczek-Boney K."/>
            <person name="Worley K."/>
            <person name="Youmans B."/>
            <person name="Zhang J."/>
            <person name="Zhang L."/>
            <person name="Zhao Z."/>
            <person name="Zhou C."/>
            <person name="Zhu D."/>
            <person name="Zhu Y."/>
        </authorList>
    </citation>
    <scope>NUCLEOTIDE SEQUENCE [LARGE SCALE GENOMIC DNA]</scope>
    <source>
        <strain evidence="1 2">F0333</strain>
    </source>
</reference>
<dbReference type="HOGENOM" id="CLU_862594_0_0_11"/>
<dbReference type="SUPFAM" id="SSF74650">
    <property type="entry name" value="Galactose mutarotase-like"/>
    <property type="match status" value="1"/>
</dbReference>
<dbReference type="STRING" id="888050.HMPREF9004_0882"/>
<evidence type="ECO:0000313" key="2">
    <source>
        <dbReference type="Proteomes" id="UP000013015"/>
    </source>
</evidence>
<organism evidence="1 2">
    <name type="scientific">Schaalia cardiffensis F0333</name>
    <dbReference type="NCBI Taxonomy" id="888050"/>
    <lineage>
        <taxon>Bacteria</taxon>
        <taxon>Bacillati</taxon>
        <taxon>Actinomycetota</taxon>
        <taxon>Actinomycetes</taxon>
        <taxon>Actinomycetales</taxon>
        <taxon>Actinomycetaceae</taxon>
        <taxon>Schaalia</taxon>
    </lineage>
</organism>
<accession>N6XAY4</accession>
<comment type="caution">
    <text evidence="1">The sequence shown here is derived from an EMBL/GenBank/DDBJ whole genome shotgun (WGS) entry which is preliminary data.</text>
</comment>
<dbReference type="InterPro" id="IPR011013">
    <property type="entry name" value="Gal_mutarotase_sf_dom"/>
</dbReference>
<proteinExistence type="predicted"/>
<dbReference type="InterPro" id="IPR014718">
    <property type="entry name" value="GH-type_carb-bd"/>
</dbReference>
<gene>
    <name evidence="1" type="ORF">HMPREF9004_0882</name>
</gene>
<dbReference type="Proteomes" id="UP000013015">
    <property type="component" value="Unassembled WGS sequence"/>
</dbReference>
<dbReference type="GO" id="GO:0030246">
    <property type="term" value="F:carbohydrate binding"/>
    <property type="evidence" value="ECO:0007669"/>
    <property type="project" value="InterPro"/>
</dbReference>
<dbReference type="RefSeq" id="WP_005962680.1">
    <property type="nucleotide sequence ID" value="NZ_CP040505.1"/>
</dbReference>